<evidence type="ECO:0008006" key="4">
    <source>
        <dbReference type="Google" id="ProtNLM"/>
    </source>
</evidence>
<dbReference type="PANTHER" id="PTHR40460:SF1">
    <property type="entry name" value="CSBD-LIKE DOMAIN-CONTAINING PROTEIN"/>
    <property type="match status" value="1"/>
</dbReference>
<feature type="region of interest" description="Disordered" evidence="1">
    <location>
        <begin position="81"/>
        <end position="106"/>
    </location>
</feature>
<dbReference type="STRING" id="27342.A0A0H2S7T2"/>
<feature type="compositionally biased region" description="Low complexity" evidence="1">
    <location>
        <begin position="1"/>
        <end position="16"/>
    </location>
</feature>
<gene>
    <name evidence="2" type="ORF">SCHPADRAFT_898064</name>
</gene>
<dbReference type="EMBL" id="KQ085883">
    <property type="protein sequence ID" value="KLO19999.1"/>
    <property type="molecule type" value="Genomic_DNA"/>
</dbReference>
<sequence>MSSSDNTSSNQPSQTNGQWNSVMGTAKEAFGNTTGLNSWTDAGKQQHADGEAEITAAKAQGYVEGTADRLEGKKDAVVGAISGDKSQQASGNVQHDKGVYQQKANQ</sequence>
<dbReference type="PANTHER" id="PTHR40460">
    <property type="entry name" value="CHROMOSOME 1, WHOLE GENOME SHOTGUN SEQUENCE"/>
    <property type="match status" value="1"/>
</dbReference>
<organism evidence="2 3">
    <name type="scientific">Schizopora paradoxa</name>
    <dbReference type="NCBI Taxonomy" id="27342"/>
    <lineage>
        <taxon>Eukaryota</taxon>
        <taxon>Fungi</taxon>
        <taxon>Dikarya</taxon>
        <taxon>Basidiomycota</taxon>
        <taxon>Agaricomycotina</taxon>
        <taxon>Agaricomycetes</taxon>
        <taxon>Hymenochaetales</taxon>
        <taxon>Schizoporaceae</taxon>
        <taxon>Schizopora</taxon>
    </lineage>
</organism>
<dbReference type="Proteomes" id="UP000053477">
    <property type="component" value="Unassembled WGS sequence"/>
</dbReference>
<feature type="compositionally biased region" description="Polar residues" evidence="1">
    <location>
        <begin position="84"/>
        <end position="93"/>
    </location>
</feature>
<dbReference type="OrthoDB" id="9999611at2759"/>
<accession>A0A0H2S7T2</accession>
<evidence type="ECO:0000313" key="2">
    <source>
        <dbReference type="EMBL" id="KLO19999.1"/>
    </source>
</evidence>
<reference evidence="2 3" key="1">
    <citation type="submission" date="2015-04" db="EMBL/GenBank/DDBJ databases">
        <title>Complete genome sequence of Schizopora paradoxa KUC8140, a cosmopolitan wood degrader in East Asia.</title>
        <authorList>
            <consortium name="DOE Joint Genome Institute"/>
            <person name="Min B."/>
            <person name="Park H."/>
            <person name="Jang Y."/>
            <person name="Kim J.-J."/>
            <person name="Kim K.H."/>
            <person name="Pangilinan J."/>
            <person name="Lipzen A."/>
            <person name="Riley R."/>
            <person name="Grigoriev I.V."/>
            <person name="Spatafora J.W."/>
            <person name="Choi I.-G."/>
        </authorList>
    </citation>
    <scope>NUCLEOTIDE SEQUENCE [LARGE SCALE GENOMIC DNA]</scope>
    <source>
        <strain evidence="2 3">KUC8140</strain>
    </source>
</reference>
<dbReference type="AlphaFoldDB" id="A0A0H2S7T2"/>
<keyword evidence="3" id="KW-1185">Reference proteome</keyword>
<feature type="compositionally biased region" description="Polar residues" evidence="1">
    <location>
        <begin position="31"/>
        <end position="40"/>
    </location>
</feature>
<evidence type="ECO:0000256" key="1">
    <source>
        <dbReference type="SAM" id="MobiDB-lite"/>
    </source>
</evidence>
<dbReference type="SUPFAM" id="SSF69047">
    <property type="entry name" value="Hypothetical protein YjbJ"/>
    <property type="match status" value="1"/>
</dbReference>
<feature type="region of interest" description="Disordered" evidence="1">
    <location>
        <begin position="1"/>
        <end position="51"/>
    </location>
</feature>
<name>A0A0H2S7T2_9AGAM</name>
<dbReference type="InParanoid" id="A0A0H2S7T2"/>
<dbReference type="InterPro" id="IPR036629">
    <property type="entry name" value="YjbJ_sf"/>
</dbReference>
<evidence type="ECO:0000313" key="3">
    <source>
        <dbReference type="Proteomes" id="UP000053477"/>
    </source>
</evidence>
<protein>
    <recommendedName>
        <fullName evidence="4">CsbD-like domain-containing protein</fullName>
    </recommendedName>
</protein>
<proteinExistence type="predicted"/>